<organism evidence="2">
    <name type="scientific">viral metagenome</name>
    <dbReference type="NCBI Taxonomy" id="1070528"/>
    <lineage>
        <taxon>unclassified sequences</taxon>
        <taxon>metagenomes</taxon>
        <taxon>organismal metagenomes</taxon>
    </lineage>
</organism>
<feature type="transmembrane region" description="Helical" evidence="1">
    <location>
        <begin position="6"/>
        <end position="27"/>
    </location>
</feature>
<name>A0A6C0AVY8_9ZZZZ</name>
<protein>
    <submittedName>
        <fullName evidence="2">Uncharacterized protein</fullName>
    </submittedName>
</protein>
<evidence type="ECO:0000313" key="2">
    <source>
        <dbReference type="EMBL" id="QHS83736.1"/>
    </source>
</evidence>
<sequence length="107" mass="12757">MNIYVAISILILIVFLVCIRSVILKIIKKRKQNKCKSRPVTYEKPVNNCPNLDDYVHRSELVPNHTFRINPYYVKQIEKEKCKSPREKPNMYEYDWIPVLDSECIVE</sequence>
<dbReference type="AlphaFoldDB" id="A0A6C0AVY8"/>
<evidence type="ECO:0000256" key="1">
    <source>
        <dbReference type="SAM" id="Phobius"/>
    </source>
</evidence>
<proteinExistence type="predicted"/>
<accession>A0A6C0AVY8</accession>
<keyword evidence="1" id="KW-0472">Membrane</keyword>
<keyword evidence="1" id="KW-0812">Transmembrane</keyword>
<keyword evidence="1" id="KW-1133">Transmembrane helix</keyword>
<reference evidence="2" key="1">
    <citation type="journal article" date="2020" name="Nature">
        <title>Giant virus diversity and host interactions through global metagenomics.</title>
        <authorList>
            <person name="Schulz F."/>
            <person name="Roux S."/>
            <person name="Paez-Espino D."/>
            <person name="Jungbluth S."/>
            <person name="Walsh D.A."/>
            <person name="Denef V.J."/>
            <person name="McMahon K.D."/>
            <person name="Konstantinidis K.T."/>
            <person name="Eloe-Fadrosh E.A."/>
            <person name="Kyrpides N.C."/>
            <person name="Woyke T."/>
        </authorList>
    </citation>
    <scope>NUCLEOTIDE SEQUENCE</scope>
    <source>
        <strain evidence="2">GVMAG-S-ERX555961-36</strain>
    </source>
</reference>
<dbReference type="EMBL" id="MN738762">
    <property type="protein sequence ID" value="QHS83736.1"/>
    <property type="molecule type" value="Genomic_DNA"/>
</dbReference>